<dbReference type="Proteomes" id="UP001222027">
    <property type="component" value="Unassembled WGS sequence"/>
</dbReference>
<name>A0AAV8S051_ENSVE</name>
<dbReference type="AlphaFoldDB" id="A0AAV8S051"/>
<dbReference type="EMBL" id="JAQQAF010000001">
    <property type="protein sequence ID" value="KAJ8512773.1"/>
    <property type="molecule type" value="Genomic_DNA"/>
</dbReference>
<proteinExistence type="predicted"/>
<reference evidence="1 2" key="1">
    <citation type="submission" date="2022-12" db="EMBL/GenBank/DDBJ databases">
        <title>Chromosome-scale assembly of the Ensete ventricosum genome.</title>
        <authorList>
            <person name="Dussert Y."/>
            <person name="Stocks J."/>
            <person name="Wendawek A."/>
            <person name="Woldeyes F."/>
            <person name="Nichols R.A."/>
            <person name="Borrell J.S."/>
        </authorList>
    </citation>
    <scope>NUCLEOTIDE SEQUENCE [LARGE SCALE GENOMIC DNA]</scope>
    <source>
        <strain evidence="2">cv. Maze</strain>
        <tissue evidence="1">Seeds</tissue>
    </source>
</reference>
<evidence type="ECO:0000313" key="1">
    <source>
        <dbReference type="EMBL" id="KAJ8512773.1"/>
    </source>
</evidence>
<protein>
    <submittedName>
        <fullName evidence="1">Uncharacterized protein</fullName>
    </submittedName>
</protein>
<evidence type="ECO:0000313" key="2">
    <source>
        <dbReference type="Proteomes" id="UP001222027"/>
    </source>
</evidence>
<comment type="caution">
    <text evidence="1">The sequence shown here is derived from an EMBL/GenBank/DDBJ whole genome shotgun (WGS) entry which is preliminary data.</text>
</comment>
<gene>
    <name evidence="1" type="ORF">OPV22_003207</name>
</gene>
<keyword evidence="2" id="KW-1185">Reference proteome</keyword>
<organism evidence="1 2">
    <name type="scientific">Ensete ventricosum</name>
    <name type="common">Abyssinian banana</name>
    <name type="synonym">Musa ensete</name>
    <dbReference type="NCBI Taxonomy" id="4639"/>
    <lineage>
        <taxon>Eukaryota</taxon>
        <taxon>Viridiplantae</taxon>
        <taxon>Streptophyta</taxon>
        <taxon>Embryophyta</taxon>
        <taxon>Tracheophyta</taxon>
        <taxon>Spermatophyta</taxon>
        <taxon>Magnoliopsida</taxon>
        <taxon>Liliopsida</taxon>
        <taxon>Zingiberales</taxon>
        <taxon>Musaceae</taxon>
        <taxon>Ensete</taxon>
    </lineage>
</organism>
<sequence length="82" mass="9108">MGPRVQQHPPNRASFCRHCNDGSGFEFAATAVADTMSAFTTVSLFRLFMCRISSEVYISSIRARYDKTEMSILMVIGPNLGI</sequence>
<accession>A0AAV8S051</accession>